<evidence type="ECO:0000313" key="2">
    <source>
        <dbReference type="Proteomes" id="UP000887575"/>
    </source>
</evidence>
<dbReference type="Proteomes" id="UP000887575">
    <property type="component" value="Unassembled WGS sequence"/>
</dbReference>
<dbReference type="WBParaSite" id="MBELARI_LOCUS17521">
    <property type="protein sequence ID" value="MBELARI_LOCUS17521"/>
    <property type="gene ID" value="MBELARI_LOCUS17521"/>
</dbReference>
<feature type="signal peptide" evidence="1">
    <location>
        <begin position="1"/>
        <end position="19"/>
    </location>
</feature>
<organism evidence="2 3">
    <name type="scientific">Mesorhabditis belari</name>
    <dbReference type="NCBI Taxonomy" id="2138241"/>
    <lineage>
        <taxon>Eukaryota</taxon>
        <taxon>Metazoa</taxon>
        <taxon>Ecdysozoa</taxon>
        <taxon>Nematoda</taxon>
        <taxon>Chromadorea</taxon>
        <taxon>Rhabditida</taxon>
        <taxon>Rhabditina</taxon>
        <taxon>Rhabditomorpha</taxon>
        <taxon>Rhabditoidea</taxon>
        <taxon>Rhabditidae</taxon>
        <taxon>Mesorhabditinae</taxon>
        <taxon>Mesorhabditis</taxon>
    </lineage>
</organism>
<sequence>MRTLSVLIVAFLILGACLAAVVPPLKAIHIPECDQYCATGGCAACCQTFLHPLGGSCLPDPTKCNCF</sequence>
<keyword evidence="2" id="KW-1185">Reference proteome</keyword>
<accession>A0AAF3ETN4</accession>
<evidence type="ECO:0000256" key="1">
    <source>
        <dbReference type="SAM" id="SignalP"/>
    </source>
</evidence>
<dbReference type="PROSITE" id="PS51257">
    <property type="entry name" value="PROKAR_LIPOPROTEIN"/>
    <property type="match status" value="1"/>
</dbReference>
<reference evidence="3" key="1">
    <citation type="submission" date="2024-02" db="UniProtKB">
        <authorList>
            <consortium name="WormBaseParasite"/>
        </authorList>
    </citation>
    <scope>IDENTIFICATION</scope>
</reference>
<name>A0AAF3ETN4_9BILA</name>
<feature type="chain" id="PRO_5042283940" evidence="1">
    <location>
        <begin position="20"/>
        <end position="67"/>
    </location>
</feature>
<keyword evidence="1" id="KW-0732">Signal</keyword>
<protein>
    <submittedName>
        <fullName evidence="3">Uncharacterized protein</fullName>
    </submittedName>
</protein>
<evidence type="ECO:0000313" key="3">
    <source>
        <dbReference type="WBParaSite" id="MBELARI_LOCUS17521"/>
    </source>
</evidence>
<dbReference type="AlphaFoldDB" id="A0AAF3ETN4"/>
<proteinExistence type="predicted"/>